<protein>
    <recommendedName>
        <fullName evidence="3">Major fimbrial subunit protein N-terminal domain-containing protein</fullName>
    </recommendedName>
</protein>
<comment type="caution">
    <text evidence="1">The sequence shown here is derived from an EMBL/GenBank/DDBJ whole genome shotgun (WGS) entry which is preliminary data.</text>
</comment>
<evidence type="ECO:0000313" key="2">
    <source>
        <dbReference type="Proteomes" id="UP000284379"/>
    </source>
</evidence>
<dbReference type="AlphaFoldDB" id="A0A413VIG4"/>
<accession>A0A413VIG4</accession>
<name>A0A413VIG4_9BACE</name>
<dbReference type="Gene3D" id="2.60.40.2580">
    <property type="match status" value="1"/>
</dbReference>
<dbReference type="EMBL" id="QSGO01000016">
    <property type="protein sequence ID" value="RHB33368.1"/>
    <property type="molecule type" value="Genomic_DNA"/>
</dbReference>
<evidence type="ECO:0000313" key="1">
    <source>
        <dbReference type="EMBL" id="RHB33368.1"/>
    </source>
</evidence>
<dbReference type="RefSeq" id="WP_122201983.1">
    <property type="nucleotide sequence ID" value="NZ_CABJFV010000016.1"/>
</dbReference>
<evidence type="ECO:0008006" key="3">
    <source>
        <dbReference type="Google" id="ProtNLM"/>
    </source>
</evidence>
<sequence>MNRKSNIYGQLLMKQVGILLLLILALNGCSVDGTAGSDALRPDVPGTFVLDYEIPDSQTDDILNESETRAGTTPSQGTENKIENLLLLFFEQDDYGNGAFIGSLNGKQDGNSLEKTGSVEMTLSGNIKGDTDYNVLVIANAEKYAPIADINAFCATRTENLVKLQLRPQLPATAGVFTVPDGCLPMSGVAVKKAGKNLKVTLLRAVVRMDVGVKEDMNDEIILEEAIQANIAPVISLFSDPRDENVERLTGVSVASKENAIIGGLYATESYTTSASDRTKALTQRTCLLVKCRKKDYTGDRCWYRVDVNIDAEEMQYLKRNNVYTVTINSIRSLGAKTSEEAYYADATLISSVTIQAVWKDSGVLPPGVDVN</sequence>
<dbReference type="Proteomes" id="UP000284379">
    <property type="component" value="Unassembled WGS sequence"/>
</dbReference>
<proteinExistence type="predicted"/>
<gene>
    <name evidence="1" type="ORF">DW888_16055</name>
</gene>
<reference evidence="1 2" key="1">
    <citation type="submission" date="2018-08" db="EMBL/GenBank/DDBJ databases">
        <title>A genome reference for cultivated species of the human gut microbiota.</title>
        <authorList>
            <person name="Zou Y."/>
            <person name="Xue W."/>
            <person name="Luo G."/>
        </authorList>
    </citation>
    <scope>NUCLEOTIDE SEQUENCE [LARGE SCALE GENOMIC DNA]</scope>
    <source>
        <strain evidence="1 2">AM40-30BH</strain>
    </source>
</reference>
<organism evidence="1 2">
    <name type="scientific">Bacteroides nordii</name>
    <dbReference type="NCBI Taxonomy" id="291645"/>
    <lineage>
        <taxon>Bacteria</taxon>
        <taxon>Pseudomonadati</taxon>
        <taxon>Bacteroidota</taxon>
        <taxon>Bacteroidia</taxon>
        <taxon>Bacteroidales</taxon>
        <taxon>Bacteroidaceae</taxon>
        <taxon>Bacteroides</taxon>
    </lineage>
</organism>